<accession>A0A941ILK6</accession>
<evidence type="ECO:0000313" key="3">
    <source>
        <dbReference type="Proteomes" id="UP000675781"/>
    </source>
</evidence>
<organism evidence="2 3">
    <name type="scientific">Actinospica durhamensis</name>
    <dbReference type="NCBI Taxonomy" id="1508375"/>
    <lineage>
        <taxon>Bacteria</taxon>
        <taxon>Bacillati</taxon>
        <taxon>Actinomycetota</taxon>
        <taxon>Actinomycetes</taxon>
        <taxon>Catenulisporales</taxon>
        <taxon>Actinospicaceae</taxon>
        <taxon>Actinospica</taxon>
    </lineage>
</organism>
<dbReference type="AlphaFoldDB" id="A0A941ILK6"/>
<name>A0A941ILK6_9ACTN</name>
<feature type="compositionally biased region" description="Polar residues" evidence="1">
    <location>
        <begin position="276"/>
        <end position="285"/>
    </location>
</feature>
<evidence type="ECO:0000313" key="2">
    <source>
        <dbReference type="EMBL" id="MBR7831824.1"/>
    </source>
</evidence>
<evidence type="ECO:0000256" key="1">
    <source>
        <dbReference type="SAM" id="MobiDB-lite"/>
    </source>
</evidence>
<proteinExistence type="predicted"/>
<dbReference type="EMBL" id="JAGSOG010000003">
    <property type="protein sequence ID" value="MBR7831824.1"/>
    <property type="molecule type" value="Genomic_DNA"/>
</dbReference>
<sequence length="302" mass="31848">MSESGGSYTYQTLVVDYSLLNEAADDIKALSPEIDKIKNAARSVGRGVVYQVPGASNSNNSELGPSGTLYMALGRFYESWATDMSNAMDALDKMAGYFKGVADSFMETDASQAAGLNMSSAMSAVLRYPAALDQWYKDKAATEAAGNTFTEPEPTAPASPYVLASGNNASTTFTTMTDANVPSDQKSTHATNVVFSSETTTVTVNGMTYSETTTFQADQGWGTHGSPVQNYTQVVNNPDGSTDTITVATDTNGNATMTDLNSSSNTTTTYTRADWNSSWVDTTPPDSSSNGDGSDALPAANY</sequence>
<dbReference type="Proteomes" id="UP000675781">
    <property type="component" value="Unassembled WGS sequence"/>
</dbReference>
<feature type="region of interest" description="Disordered" evidence="1">
    <location>
        <begin position="276"/>
        <end position="302"/>
    </location>
</feature>
<dbReference type="RefSeq" id="WP_212526358.1">
    <property type="nucleotide sequence ID" value="NZ_JAGSOG010000003.1"/>
</dbReference>
<gene>
    <name evidence="2" type="ORF">KDL01_01045</name>
</gene>
<comment type="caution">
    <text evidence="2">The sequence shown here is derived from an EMBL/GenBank/DDBJ whole genome shotgun (WGS) entry which is preliminary data.</text>
</comment>
<keyword evidence="3" id="KW-1185">Reference proteome</keyword>
<reference evidence="2" key="1">
    <citation type="submission" date="2021-04" db="EMBL/GenBank/DDBJ databases">
        <title>Genome based classification of Actinospica acidithermotolerans sp. nov., an actinobacterium isolated from an Indonesian hot spring.</title>
        <authorList>
            <person name="Kusuma A.B."/>
            <person name="Putra K.E."/>
            <person name="Nafisah S."/>
            <person name="Loh J."/>
            <person name="Nouioui I."/>
            <person name="Goodfellow M."/>
        </authorList>
    </citation>
    <scope>NUCLEOTIDE SEQUENCE</scope>
    <source>
        <strain evidence="2">CSCA 57</strain>
    </source>
</reference>
<protein>
    <submittedName>
        <fullName evidence="2">Uncharacterized protein</fullName>
    </submittedName>
</protein>
<feature type="compositionally biased region" description="Low complexity" evidence="1">
    <location>
        <begin position="286"/>
        <end position="295"/>
    </location>
</feature>